<organism evidence="2 3">
    <name type="scientific">Luteimonas cucumeris</name>
    <dbReference type="NCBI Taxonomy" id="985012"/>
    <lineage>
        <taxon>Bacteria</taxon>
        <taxon>Pseudomonadati</taxon>
        <taxon>Pseudomonadota</taxon>
        <taxon>Gammaproteobacteria</taxon>
        <taxon>Lysobacterales</taxon>
        <taxon>Lysobacteraceae</taxon>
        <taxon>Luteimonas</taxon>
    </lineage>
</organism>
<keyword evidence="1" id="KW-0472">Membrane</keyword>
<sequence length="240" mass="27209">MTDGGTVPVHVPAEASVERPRRSWVLDVLEVMKREPILFVTLAYVGVSFIGLWASYWFFRRFNLPVLEYLQVSDFLVAGLRDPAYLAWVLAYALLMWAVSWPLFFWRHHPQRVDEYRRRWWGRAVFPKRVDPTRPPGRFSWAPETALAFGLFWGGVWILMAVVLAKAENVIDGGGDRVAVTLSGESRPLTGEARLLGTSSNYVFLYWPASGRAEAVTVQAIARLESLPRRTPAASMQVAK</sequence>
<reference evidence="2 3" key="1">
    <citation type="journal article" date="2015" name="Stand. Genomic Sci.">
        <title>Genomic Encyclopedia of Bacterial and Archaeal Type Strains, Phase III: the genomes of soil and plant-associated and newly described type strains.</title>
        <authorList>
            <person name="Whitman W.B."/>
            <person name="Woyke T."/>
            <person name="Klenk H.P."/>
            <person name="Zhou Y."/>
            <person name="Lilburn T.G."/>
            <person name="Beck B.J."/>
            <person name="De Vos P."/>
            <person name="Vandamme P."/>
            <person name="Eisen J.A."/>
            <person name="Garrity G."/>
            <person name="Hugenholtz P."/>
            <person name="Kyrpides N.C."/>
        </authorList>
    </citation>
    <scope>NUCLEOTIDE SEQUENCE [LARGE SCALE GENOMIC DNA]</scope>
    <source>
        <strain evidence="2 3">CGMCC 1.10821</strain>
    </source>
</reference>
<comment type="caution">
    <text evidence="2">The sequence shown here is derived from an EMBL/GenBank/DDBJ whole genome shotgun (WGS) entry which is preliminary data.</text>
</comment>
<gene>
    <name evidence="2" type="ORF">IP90_02728</name>
</gene>
<evidence type="ECO:0000313" key="2">
    <source>
        <dbReference type="EMBL" id="TWI01104.1"/>
    </source>
</evidence>
<evidence type="ECO:0000313" key="3">
    <source>
        <dbReference type="Proteomes" id="UP000315167"/>
    </source>
</evidence>
<name>A0A562L0W3_9GAMM</name>
<keyword evidence="3" id="KW-1185">Reference proteome</keyword>
<feature type="transmembrane region" description="Helical" evidence="1">
    <location>
        <begin position="85"/>
        <end position="106"/>
    </location>
</feature>
<keyword evidence="1" id="KW-0812">Transmembrane</keyword>
<dbReference type="OrthoDB" id="6049234at2"/>
<accession>A0A562L0W3</accession>
<dbReference type="EMBL" id="VLKN01000006">
    <property type="protein sequence ID" value="TWI01104.1"/>
    <property type="molecule type" value="Genomic_DNA"/>
</dbReference>
<evidence type="ECO:0000256" key="1">
    <source>
        <dbReference type="SAM" id="Phobius"/>
    </source>
</evidence>
<dbReference type="Proteomes" id="UP000315167">
    <property type="component" value="Unassembled WGS sequence"/>
</dbReference>
<dbReference type="AlphaFoldDB" id="A0A562L0W3"/>
<feature type="transmembrane region" description="Helical" evidence="1">
    <location>
        <begin position="37"/>
        <end position="59"/>
    </location>
</feature>
<proteinExistence type="predicted"/>
<dbReference type="RefSeq" id="WP_144900203.1">
    <property type="nucleotide sequence ID" value="NZ_VLKN01000006.1"/>
</dbReference>
<keyword evidence="1" id="KW-1133">Transmembrane helix</keyword>
<feature type="transmembrane region" description="Helical" evidence="1">
    <location>
        <begin position="146"/>
        <end position="165"/>
    </location>
</feature>
<protein>
    <submittedName>
        <fullName evidence="2">Uncharacterized protein</fullName>
    </submittedName>
</protein>